<name>A0A8H6RZB7_MYCCL</name>
<keyword evidence="2" id="KW-1185">Reference proteome</keyword>
<protein>
    <submittedName>
        <fullName evidence="1">Uncharacterized protein</fullName>
    </submittedName>
</protein>
<comment type="caution">
    <text evidence="1">The sequence shown here is derived from an EMBL/GenBank/DDBJ whole genome shotgun (WGS) entry which is preliminary data.</text>
</comment>
<gene>
    <name evidence="1" type="ORF">HMN09_01314100</name>
</gene>
<dbReference type="EMBL" id="JACAZE010000027">
    <property type="protein sequence ID" value="KAF7290089.1"/>
    <property type="molecule type" value="Genomic_DNA"/>
</dbReference>
<sequence length="162" mass="17673">MSTLALSLLSPADADVAAAVQVRAMVAHAVHLRIQPLDRRPSFAQQGSIKAQSFRDMLAEGHHRIVKAEVEGPDGQRALVGVADWILTAEKKVVLPEGFVRSSPPRQRTPLDDEALKGVDVELRKKVGMASRALRDATMGDAKYCRITVTTDDRSPGIQRLE</sequence>
<dbReference type="OrthoDB" id="2896281at2759"/>
<evidence type="ECO:0000313" key="1">
    <source>
        <dbReference type="EMBL" id="KAF7290089.1"/>
    </source>
</evidence>
<proteinExistence type="predicted"/>
<accession>A0A8H6RZB7</accession>
<dbReference type="Proteomes" id="UP000613580">
    <property type="component" value="Unassembled WGS sequence"/>
</dbReference>
<organism evidence="1 2">
    <name type="scientific">Mycena chlorophos</name>
    <name type="common">Agaric fungus</name>
    <name type="synonym">Agaricus chlorophos</name>
    <dbReference type="NCBI Taxonomy" id="658473"/>
    <lineage>
        <taxon>Eukaryota</taxon>
        <taxon>Fungi</taxon>
        <taxon>Dikarya</taxon>
        <taxon>Basidiomycota</taxon>
        <taxon>Agaricomycotina</taxon>
        <taxon>Agaricomycetes</taxon>
        <taxon>Agaricomycetidae</taxon>
        <taxon>Agaricales</taxon>
        <taxon>Marasmiineae</taxon>
        <taxon>Mycenaceae</taxon>
        <taxon>Mycena</taxon>
    </lineage>
</organism>
<dbReference type="AlphaFoldDB" id="A0A8H6RZB7"/>
<evidence type="ECO:0000313" key="2">
    <source>
        <dbReference type="Proteomes" id="UP000613580"/>
    </source>
</evidence>
<reference evidence="1" key="1">
    <citation type="submission" date="2020-05" db="EMBL/GenBank/DDBJ databases">
        <title>Mycena genomes resolve the evolution of fungal bioluminescence.</title>
        <authorList>
            <person name="Tsai I.J."/>
        </authorList>
    </citation>
    <scope>NUCLEOTIDE SEQUENCE</scope>
    <source>
        <strain evidence="1">110903Hualien_Pintung</strain>
    </source>
</reference>